<dbReference type="PANTHER" id="PTHR46558:SF11">
    <property type="entry name" value="HTH-TYPE TRANSCRIPTIONAL REGULATOR XRE"/>
    <property type="match status" value="1"/>
</dbReference>
<name>A0A1H9YB59_9FIRM</name>
<dbReference type="RefSeq" id="WP_092475224.1">
    <property type="nucleotide sequence ID" value="NZ_FOHN01000001.1"/>
</dbReference>
<dbReference type="InterPro" id="IPR001387">
    <property type="entry name" value="Cro/C1-type_HTH"/>
</dbReference>
<dbReference type="SUPFAM" id="SSF47413">
    <property type="entry name" value="lambda repressor-like DNA-binding domains"/>
    <property type="match status" value="1"/>
</dbReference>
<dbReference type="PANTHER" id="PTHR46558">
    <property type="entry name" value="TRACRIPTIONAL REGULATORY PROTEIN-RELATED-RELATED"/>
    <property type="match status" value="1"/>
</dbReference>
<dbReference type="Proteomes" id="UP000199800">
    <property type="component" value="Unassembled WGS sequence"/>
</dbReference>
<evidence type="ECO:0000313" key="3">
    <source>
        <dbReference type="EMBL" id="SES65661.1"/>
    </source>
</evidence>
<organism evidence="3 4">
    <name type="scientific">[Clostridium] polysaccharolyticum</name>
    <dbReference type="NCBI Taxonomy" id="29364"/>
    <lineage>
        <taxon>Bacteria</taxon>
        <taxon>Bacillati</taxon>
        <taxon>Bacillota</taxon>
        <taxon>Clostridia</taxon>
        <taxon>Lachnospirales</taxon>
        <taxon>Lachnospiraceae</taxon>
    </lineage>
</organism>
<dbReference type="EMBL" id="FOHN01000001">
    <property type="protein sequence ID" value="SES65661.1"/>
    <property type="molecule type" value="Genomic_DNA"/>
</dbReference>
<dbReference type="SMART" id="SM00530">
    <property type="entry name" value="HTH_XRE"/>
    <property type="match status" value="1"/>
</dbReference>
<evidence type="ECO:0000313" key="4">
    <source>
        <dbReference type="Proteomes" id="UP000199800"/>
    </source>
</evidence>
<evidence type="ECO:0000256" key="1">
    <source>
        <dbReference type="ARBA" id="ARBA00023125"/>
    </source>
</evidence>
<keyword evidence="4" id="KW-1185">Reference proteome</keyword>
<dbReference type="CDD" id="cd00093">
    <property type="entry name" value="HTH_XRE"/>
    <property type="match status" value="1"/>
</dbReference>
<dbReference type="OrthoDB" id="9813152at2"/>
<dbReference type="Gene3D" id="1.10.260.40">
    <property type="entry name" value="lambda repressor-like DNA-binding domains"/>
    <property type="match status" value="1"/>
</dbReference>
<reference evidence="3 4" key="1">
    <citation type="submission" date="2016-10" db="EMBL/GenBank/DDBJ databases">
        <authorList>
            <person name="de Groot N.N."/>
        </authorList>
    </citation>
    <scope>NUCLEOTIDE SEQUENCE [LARGE SCALE GENOMIC DNA]</scope>
    <source>
        <strain evidence="3 4">DSM 1801</strain>
    </source>
</reference>
<dbReference type="GO" id="GO:0003677">
    <property type="term" value="F:DNA binding"/>
    <property type="evidence" value="ECO:0007669"/>
    <property type="project" value="UniProtKB-KW"/>
</dbReference>
<accession>A0A1H9YB59</accession>
<protein>
    <submittedName>
        <fullName evidence="3">Transcriptional regulator, contains XRE-family HTH domain</fullName>
    </submittedName>
</protein>
<dbReference type="STRING" id="29364.SAMN04487772_101240"/>
<feature type="domain" description="HTH cro/C1-type" evidence="2">
    <location>
        <begin position="10"/>
        <end position="64"/>
    </location>
</feature>
<sequence>MANKKFGETLQELRLKKGYTQKNVAELLGLKNKSTVSSWEVGKSEPDGYTLLKLLKLYDVTNVYEAFGEVTPRPHQINEKYNKLNSNYKKLVENQIDQLLDIQNKH</sequence>
<dbReference type="PROSITE" id="PS50943">
    <property type="entry name" value="HTH_CROC1"/>
    <property type="match status" value="1"/>
</dbReference>
<dbReference type="Pfam" id="PF01381">
    <property type="entry name" value="HTH_3"/>
    <property type="match status" value="1"/>
</dbReference>
<keyword evidence="1" id="KW-0238">DNA-binding</keyword>
<dbReference type="InterPro" id="IPR010982">
    <property type="entry name" value="Lambda_DNA-bd_dom_sf"/>
</dbReference>
<dbReference type="AlphaFoldDB" id="A0A1H9YB59"/>
<gene>
    <name evidence="3" type="ORF">SAMN04487772_101240</name>
</gene>
<proteinExistence type="predicted"/>
<evidence type="ECO:0000259" key="2">
    <source>
        <dbReference type="PROSITE" id="PS50943"/>
    </source>
</evidence>